<dbReference type="InterPro" id="IPR027417">
    <property type="entry name" value="P-loop_NTPase"/>
</dbReference>
<protein>
    <submittedName>
        <fullName evidence="2">Uncharacterized protein</fullName>
    </submittedName>
</protein>
<organism evidence="2 3">
    <name type="scientific">Stentor coeruleus</name>
    <dbReference type="NCBI Taxonomy" id="5963"/>
    <lineage>
        <taxon>Eukaryota</taxon>
        <taxon>Sar</taxon>
        <taxon>Alveolata</taxon>
        <taxon>Ciliophora</taxon>
        <taxon>Postciliodesmatophora</taxon>
        <taxon>Heterotrichea</taxon>
        <taxon>Heterotrichida</taxon>
        <taxon>Stentoridae</taxon>
        <taxon>Stentor</taxon>
    </lineage>
</organism>
<name>A0A1R2C0G3_9CILI</name>
<evidence type="ECO:0000256" key="1">
    <source>
        <dbReference type="ARBA" id="ARBA00022741"/>
    </source>
</evidence>
<dbReference type="OrthoDB" id="63533at2759"/>
<dbReference type="GO" id="GO:0005525">
    <property type="term" value="F:GTP binding"/>
    <property type="evidence" value="ECO:0007669"/>
    <property type="project" value="InterPro"/>
</dbReference>
<accession>A0A1R2C0G3</accession>
<dbReference type="SMART" id="SM00175">
    <property type="entry name" value="RAB"/>
    <property type="match status" value="1"/>
</dbReference>
<dbReference type="InterPro" id="IPR001806">
    <property type="entry name" value="Small_GTPase"/>
</dbReference>
<evidence type="ECO:0000313" key="2">
    <source>
        <dbReference type="EMBL" id="OMJ82513.1"/>
    </source>
</evidence>
<dbReference type="PROSITE" id="PS51419">
    <property type="entry name" value="RAB"/>
    <property type="match status" value="1"/>
</dbReference>
<comment type="caution">
    <text evidence="2">The sequence shown here is derived from an EMBL/GenBank/DDBJ whole genome shotgun (WGS) entry which is preliminary data.</text>
</comment>
<dbReference type="GO" id="GO:0003924">
    <property type="term" value="F:GTPase activity"/>
    <property type="evidence" value="ECO:0007669"/>
    <property type="project" value="InterPro"/>
</dbReference>
<dbReference type="PANTHER" id="PTHR47978">
    <property type="match status" value="1"/>
</dbReference>
<dbReference type="PROSITE" id="PS51420">
    <property type="entry name" value="RHO"/>
    <property type="match status" value="1"/>
</dbReference>
<dbReference type="Pfam" id="PF00071">
    <property type="entry name" value="Ras"/>
    <property type="match status" value="1"/>
</dbReference>
<dbReference type="SMART" id="SM00174">
    <property type="entry name" value="RHO"/>
    <property type="match status" value="1"/>
</dbReference>
<dbReference type="Gene3D" id="3.40.50.300">
    <property type="entry name" value="P-loop containing nucleotide triphosphate hydrolases"/>
    <property type="match status" value="1"/>
</dbReference>
<dbReference type="Proteomes" id="UP000187209">
    <property type="component" value="Unassembled WGS sequence"/>
</dbReference>
<proteinExistence type="predicted"/>
<dbReference type="SMART" id="SM00173">
    <property type="entry name" value="RAS"/>
    <property type="match status" value="1"/>
</dbReference>
<dbReference type="FunFam" id="3.40.50.300:FF:000808">
    <property type="entry name" value="Small GTP-binding protein, putative"/>
    <property type="match status" value="1"/>
</dbReference>
<reference evidence="2 3" key="1">
    <citation type="submission" date="2016-11" db="EMBL/GenBank/DDBJ databases">
        <title>The macronuclear genome of Stentor coeruleus: a giant cell with tiny introns.</title>
        <authorList>
            <person name="Slabodnick M."/>
            <person name="Ruby J.G."/>
            <person name="Reiff S.B."/>
            <person name="Swart E.C."/>
            <person name="Gosai S."/>
            <person name="Prabakaran S."/>
            <person name="Witkowska E."/>
            <person name="Larue G.E."/>
            <person name="Fisher S."/>
            <person name="Freeman R.M."/>
            <person name="Gunawardena J."/>
            <person name="Chu W."/>
            <person name="Stover N.A."/>
            <person name="Gregory B.D."/>
            <person name="Nowacki M."/>
            <person name="Derisi J."/>
            <person name="Roy S.W."/>
            <person name="Marshall W.F."/>
            <person name="Sood P."/>
        </authorList>
    </citation>
    <scope>NUCLEOTIDE SEQUENCE [LARGE SCALE GENOMIC DNA]</scope>
    <source>
        <strain evidence="2">WM001</strain>
    </source>
</reference>
<dbReference type="SUPFAM" id="SSF52540">
    <property type="entry name" value="P-loop containing nucleoside triphosphate hydrolases"/>
    <property type="match status" value="1"/>
</dbReference>
<dbReference type="EMBL" id="MPUH01000338">
    <property type="protein sequence ID" value="OMJ82513.1"/>
    <property type="molecule type" value="Genomic_DNA"/>
</dbReference>
<dbReference type="PROSITE" id="PS51421">
    <property type="entry name" value="RAS"/>
    <property type="match status" value="1"/>
</dbReference>
<sequence length="200" mass="22521">MNEEPIQIKIIMLGDLGVGKSSIVVRFVTGNFQSNGEATIGSSYMSKILQFIDKTIKFNIWDTAGQEQYHSLSKMYYRDANVAIIVYDITKKESFEGLKKWQKELADFGPNNISTIIVGNKKDLVESEVVNPEEAKNYADSIGAVYKKISAKTDYGVEQIFRELAEKFPPEIDVGIPSRIDTVQVNKIDYEKSNGKKKCC</sequence>
<dbReference type="InterPro" id="IPR005225">
    <property type="entry name" value="Small_GTP-bd"/>
</dbReference>
<dbReference type="NCBIfam" id="TIGR00231">
    <property type="entry name" value="small_GTP"/>
    <property type="match status" value="1"/>
</dbReference>
<dbReference type="PRINTS" id="PR00449">
    <property type="entry name" value="RASTRNSFRMNG"/>
</dbReference>
<dbReference type="AlphaFoldDB" id="A0A1R2C0G3"/>
<gene>
    <name evidence="2" type="ORF">SteCoe_16802</name>
</gene>
<keyword evidence="1" id="KW-0547">Nucleotide-binding</keyword>
<keyword evidence="3" id="KW-1185">Reference proteome</keyword>
<dbReference type="PROSITE" id="PS51417">
    <property type="entry name" value="ARF"/>
    <property type="match status" value="1"/>
</dbReference>
<evidence type="ECO:0000313" key="3">
    <source>
        <dbReference type="Proteomes" id="UP000187209"/>
    </source>
</evidence>
<dbReference type="SMART" id="SM00176">
    <property type="entry name" value="RAN"/>
    <property type="match status" value="1"/>
</dbReference>